<comment type="caution">
    <text evidence="3">The sequence shown here is derived from an EMBL/GenBank/DDBJ whole genome shotgun (WGS) entry which is preliminary data.</text>
</comment>
<evidence type="ECO:0000256" key="1">
    <source>
        <dbReference type="ARBA" id="ARBA00006525"/>
    </source>
</evidence>
<proteinExistence type="inferred from homology"/>
<evidence type="ECO:0000259" key="2">
    <source>
        <dbReference type="Pfam" id="PF02481"/>
    </source>
</evidence>
<name>A0A417Z925_9MICO</name>
<comment type="similarity">
    <text evidence="1">Belongs to the DprA/Smf family.</text>
</comment>
<dbReference type="InterPro" id="IPR057666">
    <property type="entry name" value="DrpA_SLOG"/>
</dbReference>
<dbReference type="SUPFAM" id="SSF102405">
    <property type="entry name" value="MCP/YpsA-like"/>
    <property type="match status" value="1"/>
</dbReference>
<organism evidence="3 4">
    <name type="scientific">Dermacoccus abyssi</name>
    <dbReference type="NCBI Taxonomy" id="322596"/>
    <lineage>
        <taxon>Bacteria</taxon>
        <taxon>Bacillati</taxon>
        <taxon>Actinomycetota</taxon>
        <taxon>Actinomycetes</taxon>
        <taxon>Micrococcales</taxon>
        <taxon>Dermacoccaceae</taxon>
        <taxon>Dermacoccus</taxon>
    </lineage>
</organism>
<sequence length="383" mass="40166">MTTTTSRNDLLSGTGHAWRDAAEQDEQLARLVWAHIAEPRDAKAHLLVDGVGYPEALAAVRTHPEKLANFAARLEQLDLPEQLRRIETFGARILLPSDDGWPERLDDLPQPPHALFVVGEADVRSLCERSVALVGARAATHYGQRVAAEIALGVGSHGVAVVSGGAFGIDAAAHRGALAGDAGTVCVLPGGVDRLYPSAHDALFSAIREQGAIVSEMPLGFAPMRQRFLHRNRLIAALTPGTVVVEAGLRSGSLSTARRAEEIQRVVGAVPGPVTSAASAGCHELVRDGAAVLVTGADDVIELMAGYGAQQTTRDTLPALVKPEDAVGATARAVWDALPVRRAASVDHVATSCGRTPREVLTALGELLAAGLAEKVDGAWRKA</sequence>
<dbReference type="GO" id="GO:0009294">
    <property type="term" value="P:DNA-mediated transformation"/>
    <property type="evidence" value="ECO:0007669"/>
    <property type="project" value="InterPro"/>
</dbReference>
<dbReference type="NCBIfam" id="TIGR00732">
    <property type="entry name" value="dprA"/>
    <property type="match status" value="1"/>
</dbReference>
<dbReference type="EMBL" id="QWLM01000003">
    <property type="protein sequence ID" value="RHW47155.1"/>
    <property type="molecule type" value="Genomic_DNA"/>
</dbReference>
<dbReference type="Proteomes" id="UP000285376">
    <property type="component" value="Unassembled WGS sequence"/>
</dbReference>
<dbReference type="PANTHER" id="PTHR43022">
    <property type="entry name" value="PROTEIN SMF"/>
    <property type="match status" value="1"/>
</dbReference>
<evidence type="ECO:0000313" key="4">
    <source>
        <dbReference type="Proteomes" id="UP000285376"/>
    </source>
</evidence>
<reference evidence="3 4" key="1">
    <citation type="submission" date="2018-08" db="EMBL/GenBank/DDBJ databases">
        <title>Whole genome sequence analysis of Dermacoccus abyssi bacteria isolated from Deep Mariana trench Micromonospora spp reveals genes involved in the environmental adaptation and production of secondary metabolites.</title>
        <authorList>
            <person name="Abdel-Mageed W.M."/>
            <person name="Lehri B."/>
            <person name="Nouioui I."/>
            <person name="Goodfellow I."/>
            <person name="Jaspars M."/>
            <person name="Karlyshev A."/>
        </authorList>
    </citation>
    <scope>NUCLEOTIDE SEQUENCE [LARGE SCALE GENOMIC DNA]</scope>
    <source>
        <strain evidence="3 4">MT1.1</strain>
    </source>
</reference>
<dbReference type="RefSeq" id="WP_118912711.1">
    <property type="nucleotide sequence ID" value="NZ_CBCRVH010000007.1"/>
</dbReference>
<feature type="domain" description="Smf/DprA SLOG" evidence="2">
    <location>
        <begin position="93"/>
        <end position="304"/>
    </location>
</feature>
<dbReference type="Gene3D" id="3.40.50.450">
    <property type="match status" value="1"/>
</dbReference>
<dbReference type="PANTHER" id="PTHR43022:SF1">
    <property type="entry name" value="PROTEIN SMF"/>
    <property type="match status" value="1"/>
</dbReference>
<dbReference type="Pfam" id="PF02481">
    <property type="entry name" value="DNA_processg_A"/>
    <property type="match status" value="1"/>
</dbReference>
<protein>
    <submittedName>
        <fullName evidence="3">DNA-protecting protein DprA</fullName>
    </submittedName>
</protein>
<dbReference type="AlphaFoldDB" id="A0A417Z925"/>
<evidence type="ECO:0000313" key="3">
    <source>
        <dbReference type="EMBL" id="RHW47155.1"/>
    </source>
</evidence>
<gene>
    <name evidence="3" type="primary">dprA</name>
    <name evidence="3" type="ORF">D1832_04010</name>
</gene>
<dbReference type="InterPro" id="IPR003488">
    <property type="entry name" value="DprA"/>
</dbReference>
<accession>A0A417Z925</accession>